<sequence>MTFVIFHGAFGNPEGNWFPELGERLKSLGQKVILPGFPVDDWDQITQKGPSVKATMQNLDSWLATFETVLPEIEAEKNLPVFVGHSLGPLFILHVVTRFNIRLNSAIFVSPFMNSLDSAWQLNAVNSTFYKNDFDFIKLKKLIPFSYVLYSDNDPYVPKKESLYFAGKLNSSVIEVAGASHMNYEVNLNEFPLVLELCKSRLDLSLYQRYLDHRQKLYALDYVKDKNEEIIYIDPKEVFDEGVFHFRNLQSGGFCTFYTALKFWDTQSKYYEEARKAARRVKNLTRVFIIDKLDDLKSTKLLNQIKLDIEAGIKVYLCRYRDIENEITEPDFGIWDDEYLCIVPISGGRINKVKLSSRIEDIKEAKKWQKLILEKAKKINNTDTDIRRFIKKYK</sequence>
<dbReference type="Pfam" id="PF06821">
    <property type="entry name" value="Ser_hydrolase"/>
    <property type="match status" value="1"/>
</dbReference>
<dbReference type="AlphaFoldDB" id="A0A1F5Z757"/>
<dbReference type="GO" id="GO:0016787">
    <property type="term" value="F:hydrolase activity"/>
    <property type="evidence" value="ECO:0007669"/>
    <property type="project" value="InterPro"/>
</dbReference>
<reference evidence="1 2" key="1">
    <citation type="journal article" date="2016" name="Nat. Commun.">
        <title>Thousands of microbial genomes shed light on interconnected biogeochemical processes in an aquifer system.</title>
        <authorList>
            <person name="Anantharaman K."/>
            <person name="Brown C.T."/>
            <person name="Hug L.A."/>
            <person name="Sharon I."/>
            <person name="Castelle C.J."/>
            <person name="Probst A.J."/>
            <person name="Thomas B.C."/>
            <person name="Singh A."/>
            <person name="Wilkins M.J."/>
            <person name="Karaoz U."/>
            <person name="Brodie E.L."/>
            <person name="Williams K.H."/>
            <person name="Hubbard S.S."/>
            <person name="Banfield J.F."/>
        </authorList>
    </citation>
    <scope>NUCLEOTIDE SEQUENCE [LARGE SCALE GENOMIC DNA]</scope>
</reference>
<dbReference type="SUPFAM" id="SSF53474">
    <property type="entry name" value="alpha/beta-Hydrolases"/>
    <property type="match status" value="1"/>
</dbReference>
<dbReference type="Proteomes" id="UP000177354">
    <property type="component" value="Unassembled WGS sequence"/>
</dbReference>
<evidence type="ECO:0008006" key="3">
    <source>
        <dbReference type="Google" id="ProtNLM"/>
    </source>
</evidence>
<name>A0A1F5Z757_9BACT</name>
<dbReference type="PANTHER" id="PTHR15394:SF3">
    <property type="entry name" value="SERINE HYDROLASE RBBP9"/>
    <property type="match status" value="1"/>
</dbReference>
<protein>
    <recommendedName>
        <fullName evidence="3">AB hydrolase-1 domain-containing protein</fullName>
    </recommendedName>
</protein>
<dbReference type="EMBL" id="MFJF01000004">
    <property type="protein sequence ID" value="OGG08279.1"/>
    <property type="molecule type" value="Genomic_DNA"/>
</dbReference>
<dbReference type="Gene3D" id="3.40.50.1820">
    <property type="entry name" value="alpha/beta hydrolase"/>
    <property type="match status" value="1"/>
</dbReference>
<evidence type="ECO:0000313" key="2">
    <source>
        <dbReference type="Proteomes" id="UP000177354"/>
    </source>
</evidence>
<dbReference type="InterPro" id="IPR029058">
    <property type="entry name" value="AB_hydrolase_fold"/>
</dbReference>
<dbReference type="InterPro" id="IPR010662">
    <property type="entry name" value="RBBP9/YdeN"/>
</dbReference>
<proteinExistence type="predicted"/>
<accession>A0A1F5Z757</accession>
<organism evidence="1 2">
    <name type="scientific">Candidatus Gottesmanbacteria bacterium RIFCSPHIGHO2_01_FULL_40_15</name>
    <dbReference type="NCBI Taxonomy" id="1798376"/>
    <lineage>
        <taxon>Bacteria</taxon>
        <taxon>Candidatus Gottesmaniibacteriota</taxon>
    </lineage>
</organism>
<dbReference type="PANTHER" id="PTHR15394">
    <property type="entry name" value="SERINE HYDROLASE RBBP9"/>
    <property type="match status" value="1"/>
</dbReference>
<evidence type="ECO:0000313" key="1">
    <source>
        <dbReference type="EMBL" id="OGG08279.1"/>
    </source>
</evidence>
<gene>
    <name evidence="1" type="ORF">A2777_06170</name>
</gene>
<comment type="caution">
    <text evidence="1">The sequence shown here is derived from an EMBL/GenBank/DDBJ whole genome shotgun (WGS) entry which is preliminary data.</text>
</comment>